<keyword evidence="3 4" id="KW-0143">Chaperone</keyword>
<keyword evidence="6" id="KW-1185">Reference proteome</keyword>
<comment type="function">
    <text evidence="4">Chaperone for NapA, the catalytic subunit of the periplasmic nitrate reductase. It binds directly and specifically to the twin-arginine signal peptide of NapA, preventing premature interaction with the Tat translocase and premature export.</text>
</comment>
<evidence type="ECO:0000256" key="4">
    <source>
        <dbReference type="HAMAP-Rule" id="MF_02200"/>
    </source>
</evidence>
<evidence type="ECO:0000256" key="2">
    <source>
        <dbReference type="ARBA" id="ARBA00022490"/>
    </source>
</evidence>
<dbReference type="HAMAP" id="MF_02200">
    <property type="entry name" value="NapD"/>
    <property type="match status" value="1"/>
</dbReference>
<dbReference type="Gene3D" id="3.30.70.920">
    <property type="match status" value="1"/>
</dbReference>
<evidence type="ECO:0000313" key="6">
    <source>
        <dbReference type="Proteomes" id="UP000482155"/>
    </source>
</evidence>
<dbReference type="GO" id="GO:0005048">
    <property type="term" value="F:signal sequence binding"/>
    <property type="evidence" value="ECO:0007669"/>
    <property type="project" value="UniProtKB-UniRule"/>
</dbReference>
<name>A0A6B3SL94_9BURK</name>
<dbReference type="RefSeq" id="WP_163962918.1">
    <property type="nucleotide sequence ID" value="NZ_JAAIVB010000037.1"/>
</dbReference>
<evidence type="ECO:0000256" key="1">
    <source>
        <dbReference type="ARBA" id="ARBA00004496"/>
    </source>
</evidence>
<dbReference type="EMBL" id="JAAIVB010000037">
    <property type="protein sequence ID" value="NEX61571.1"/>
    <property type="molecule type" value="Genomic_DNA"/>
</dbReference>
<dbReference type="GO" id="GO:0005737">
    <property type="term" value="C:cytoplasm"/>
    <property type="evidence" value="ECO:0007669"/>
    <property type="project" value="UniProtKB-SubCell"/>
</dbReference>
<dbReference type="InterPro" id="IPR005623">
    <property type="entry name" value="Chaperone_NapD_NO3_reduct"/>
</dbReference>
<proteinExistence type="inferred from homology"/>
<accession>A0A6B3SL94</accession>
<dbReference type="Pfam" id="PF03927">
    <property type="entry name" value="NapD"/>
    <property type="match status" value="1"/>
</dbReference>
<sequence>MSSEQQELHIASVVVSARHEQLSSIRSCVESVPGAEVHHVAAGKMIVTLETESTRRTVDIMDAIRALPGVIDAVLIYQHAEPVSALEQEVQS</sequence>
<dbReference type="GO" id="GO:0051224">
    <property type="term" value="P:negative regulation of protein transport"/>
    <property type="evidence" value="ECO:0007669"/>
    <property type="project" value="UniProtKB-UniRule"/>
</dbReference>
<dbReference type="AlphaFoldDB" id="A0A6B3SL94"/>
<protein>
    <recommendedName>
        <fullName evidence="4">Chaperone NapD</fullName>
    </recommendedName>
    <alternativeName>
        <fullName evidence="4">NapA signal peptide-binding chaperone NapD</fullName>
    </alternativeName>
</protein>
<evidence type="ECO:0000313" key="5">
    <source>
        <dbReference type="EMBL" id="NEX61571.1"/>
    </source>
</evidence>
<reference evidence="5 6" key="1">
    <citation type="submission" date="2020-02" db="EMBL/GenBank/DDBJ databases">
        <authorList>
            <person name="Kim M.K."/>
        </authorList>
    </citation>
    <scope>NUCLEOTIDE SEQUENCE [LARGE SCALE GENOMIC DNA]</scope>
    <source>
        <strain evidence="5 6">17J57-3</strain>
    </source>
</reference>
<organism evidence="5 6">
    <name type="scientific">Noviherbaspirillum galbum</name>
    <dbReference type="NCBI Taxonomy" id="2709383"/>
    <lineage>
        <taxon>Bacteria</taxon>
        <taxon>Pseudomonadati</taxon>
        <taxon>Pseudomonadota</taxon>
        <taxon>Betaproteobacteria</taxon>
        <taxon>Burkholderiales</taxon>
        <taxon>Oxalobacteraceae</taxon>
        <taxon>Noviherbaspirillum</taxon>
    </lineage>
</organism>
<gene>
    <name evidence="4" type="primary">napD</name>
    <name evidence="5" type="ORF">G3574_10815</name>
</gene>
<comment type="caution">
    <text evidence="5">The sequence shown here is derived from an EMBL/GenBank/DDBJ whole genome shotgun (WGS) entry which is preliminary data.</text>
</comment>
<comment type="similarity">
    <text evidence="4">Belongs to the NapD family.</text>
</comment>
<dbReference type="Proteomes" id="UP000482155">
    <property type="component" value="Unassembled WGS sequence"/>
</dbReference>
<evidence type="ECO:0000256" key="3">
    <source>
        <dbReference type="ARBA" id="ARBA00023186"/>
    </source>
</evidence>
<comment type="subunit">
    <text evidence="4">Interacts with the cytoplasmic NapA precursor.</text>
</comment>
<dbReference type="PANTHER" id="PTHR38603">
    <property type="entry name" value="CHAPERONE NAPD"/>
    <property type="match status" value="1"/>
</dbReference>
<keyword evidence="2 4" id="KW-0963">Cytoplasm</keyword>
<dbReference type="PANTHER" id="PTHR38603:SF1">
    <property type="entry name" value="CHAPERONE NAPD"/>
    <property type="match status" value="1"/>
</dbReference>
<comment type="subcellular location">
    <subcellularLocation>
        <location evidence="1 4">Cytoplasm</location>
    </subcellularLocation>
</comment>